<dbReference type="InterPro" id="IPR011060">
    <property type="entry name" value="RibuloseP-bd_barrel"/>
</dbReference>
<evidence type="ECO:0000256" key="4">
    <source>
        <dbReference type="ARBA" id="ARBA00022272"/>
    </source>
</evidence>
<comment type="caution">
    <text evidence="11">The sequence shown here is derived from an EMBL/GenBank/DDBJ whole genome shotgun (WGS) entry which is preliminary data.</text>
</comment>
<dbReference type="InterPro" id="IPR044643">
    <property type="entry name" value="TrpF_fam"/>
</dbReference>
<dbReference type="PANTHER" id="PTHR42894:SF1">
    <property type="entry name" value="N-(5'-PHOSPHORIBOSYL)ANTHRANILATE ISOMERASE"/>
    <property type="match status" value="1"/>
</dbReference>
<organism evidence="11 12">
    <name type="scientific">Albibacterium bauzanense</name>
    <dbReference type="NCBI Taxonomy" id="653929"/>
    <lineage>
        <taxon>Bacteria</taxon>
        <taxon>Pseudomonadati</taxon>
        <taxon>Bacteroidota</taxon>
        <taxon>Sphingobacteriia</taxon>
        <taxon>Sphingobacteriales</taxon>
        <taxon>Sphingobacteriaceae</taxon>
        <taxon>Albibacterium</taxon>
    </lineage>
</organism>
<dbReference type="CDD" id="cd00405">
    <property type="entry name" value="PRAI"/>
    <property type="match status" value="1"/>
</dbReference>
<keyword evidence="5 9" id="KW-0028">Amino-acid biosynthesis</keyword>
<evidence type="ECO:0000256" key="6">
    <source>
        <dbReference type="ARBA" id="ARBA00022822"/>
    </source>
</evidence>
<proteinExistence type="inferred from homology"/>
<feature type="domain" description="N-(5'phosphoribosyl) anthranilate isomerase (PRAI)" evidence="10">
    <location>
        <begin position="7"/>
        <end position="206"/>
    </location>
</feature>
<comment type="catalytic activity">
    <reaction evidence="1 9">
        <text>N-(5-phospho-beta-D-ribosyl)anthranilate = 1-(2-carboxyphenylamino)-1-deoxy-D-ribulose 5-phosphate</text>
        <dbReference type="Rhea" id="RHEA:21540"/>
        <dbReference type="ChEBI" id="CHEBI:18277"/>
        <dbReference type="ChEBI" id="CHEBI:58613"/>
        <dbReference type="EC" id="5.3.1.24"/>
    </reaction>
</comment>
<dbReference type="Pfam" id="PF00697">
    <property type="entry name" value="PRAI"/>
    <property type="match status" value="1"/>
</dbReference>
<sequence>MRPLPVIKICGLREPSNIKEVLSLDPQYIGFVFYPSSSRFVGELDIEYIKGLKDVKKTAVFVNASLEEIVTVVNKYQFDAIQLHGHESVAFCKDVKESTGLEIIKAFGIDSEFDFNQLEPYLLVADYFLFDTKTSIYGGSGRVFNWDVLKRYPFDKRYFLSGGIDLDNFQDAYTFEDERLYAIDLNSRFESSPGIKNILLLKQALKK</sequence>
<evidence type="ECO:0000256" key="1">
    <source>
        <dbReference type="ARBA" id="ARBA00001164"/>
    </source>
</evidence>
<dbReference type="InterPro" id="IPR001240">
    <property type="entry name" value="PRAI_dom"/>
</dbReference>
<protein>
    <recommendedName>
        <fullName evidence="4 9">N-(5'-phosphoribosyl)anthranilate isomerase</fullName>
        <shortName evidence="9">PRAI</shortName>
        <ecNumber evidence="3 9">5.3.1.24</ecNumber>
    </recommendedName>
</protein>
<evidence type="ECO:0000313" key="12">
    <source>
        <dbReference type="Proteomes" id="UP000294616"/>
    </source>
</evidence>
<evidence type="ECO:0000256" key="3">
    <source>
        <dbReference type="ARBA" id="ARBA00012572"/>
    </source>
</evidence>
<dbReference type="EC" id="5.3.1.24" evidence="3 9"/>
<dbReference type="OrthoDB" id="9786954at2"/>
<keyword evidence="8 9" id="KW-0413">Isomerase</keyword>
<dbReference type="RefSeq" id="WP_132220535.1">
    <property type="nucleotide sequence ID" value="NZ_SMGO01000001.1"/>
</dbReference>
<evidence type="ECO:0000259" key="10">
    <source>
        <dbReference type="Pfam" id="PF00697"/>
    </source>
</evidence>
<keyword evidence="12" id="KW-1185">Reference proteome</keyword>
<dbReference type="GO" id="GO:0004640">
    <property type="term" value="F:phosphoribosylanthranilate isomerase activity"/>
    <property type="evidence" value="ECO:0007669"/>
    <property type="project" value="UniProtKB-UniRule"/>
</dbReference>
<dbReference type="Gene3D" id="3.20.20.70">
    <property type="entry name" value="Aldolase class I"/>
    <property type="match status" value="1"/>
</dbReference>
<dbReference type="HAMAP" id="MF_00135">
    <property type="entry name" value="PRAI"/>
    <property type="match status" value="1"/>
</dbReference>
<accession>A0A4R1M528</accession>
<dbReference type="AlphaFoldDB" id="A0A4R1M528"/>
<dbReference type="PANTHER" id="PTHR42894">
    <property type="entry name" value="N-(5'-PHOSPHORIBOSYL)ANTHRANILATE ISOMERASE"/>
    <property type="match status" value="1"/>
</dbReference>
<evidence type="ECO:0000256" key="8">
    <source>
        <dbReference type="ARBA" id="ARBA00023235"/>
    </source>
</evidence>
<dbReference type="GO" id="GO:0000162">
    <property type="term" value="P:L-tryptophan biosynthetic process"/>
    <property type="evidence" value="ECO:0007669"/>
    <property type="project" value="UniProtKB-UniRule"/>
</dbReference>
<keyword evidence="7 9" id="KW-0057">Aromatic amino acid biosynthesis</keyword>
<evidence type="ECO:0000256" key="2">
    <source>
        <dbReference type="ARBA" id="ARBA00004664"/>
    </source>
</evidence>
<name>A0A4R1M528_9SPHI</name>
<keyword evidence="6 9" id="KW-0822">Tryptophan biosynthesis</keyword>
<evidence type="ECO:0000256" key="5">
    <source>
        <dbReference type="ARBA" id="ARBA00022605"/>
    </source>
</evidence>
<comment type="pathway">
    <text evidence="2 9">Amino-acid biosynthesis; L-tryptophan biosynthesis; L-tryptophan from chorismate: step 3/5.</text>
</comment>
<reference evidence="11 12" key="1">
    <citation type="submission" date="2019-03" db="EMBL/GenBank/DDBJ databases">
        <title>Genomic Encyclopedia of Archaeal and Bacterial Type Strains, Phase II (KMG-II): from individual species to whole genera.</title>
        <authorList>
            <person name="Goeker M."/>
        </authorList>
    </citation>
    <scope>NUCLEOTIDE SEQUENCE [LARGE SCALE GENOMIC DNA]</scope>
    <source>
        <strain evidence="11 12">DSM 22554</strain>
    </source>
</reference>
<dbReference type="Proteomes" id="UP000294616">
    <property type="component" value="Unassembled WGS sequence"/>
</dbReference>
<evidence type="ECO:0000256" key="9">
    <source>
        <dbReference type="HAMAP-Rule" id="MF_00135"/>
    </source>
</evidence>
<gene>
    <name evidence="9" type="primary">trpF</name>
    <name evidence="11" type="ORF">C8N28_0137</name>
</gene>
<dbReference type="InterPro" id="IPR013785">
    <property type="entry name" value="Aldolase_TIM"/>
</dbReference>
<evidence type="ECO:0000256" key="7">
    <source>
        <dbReference type="ARBA" id="ARBA00023141"/>
    </source>
</evidence>
<evidence type="ECO:0000313" key="11">
    <source>
        <dbReference type="EMBL" id="TCK84843.1"/>
    </source>
</evidence>
<dbReference type="EMBL" id="SMGO01000001">
    <property type="protein sequence ID" value="TCK84843.1"/>
    <property type="molecule type" value="Genomic_DNA"/>
</dbReference>
<dbReference type="UniPathway" id="UPA00035">
    <property type="reaction ID" value="UER00042"/>
</dbReference>
<comment type="similarity">
    <text evidence="9">Belongs to the TrpF family.</text>
</comment>
<dbReference type="SUPFAM" id="SSF51366">
    <property type="entry name" value="Ribulose-phoshate binding barrel"/>
    <property type="match status" value="1"/>
</dbReference>